<evidence type="ECO:0000313" key="3">
    <source>
        <dbReference type="Proteomes" id="UP000621266"/>
    </source>
</evidence>
<dbReference type="EMBL" id="WHPN01000035">
    <property type="protein sequence ID" value="KAF4410827.1"/>
    <property type="molecule type" value="Genomic_DNA"/>
</dbReference>
<gene>
    <name evidence="2" type="ORF">GCU69_01620</name>
</gene>
<dbReference type="Pfam" id="PF14534">
    <property type="entry name" value="DUF4440"/>
    <property type="match status" value="1"/>
</dbReference>
<proteinExistence type="predicted"/>
<protein>
    <submittedName>
        <fullName evidence="2">Nuclear transport factor 2 family protein</fullName>
    </submittedName>
</protein>
<feature type="domain" description="DUF4440" evidence="1">
    <location>
        <begin position="12"/>
        <end position="112"/>
    </location>
</feature>
<reference evidence="2 3" key="1">
    <citation type="submission" date="2019-10" db="EMBL/GenBank/DDBJ databases">
        <title>Streptomyces tenebrisbrunneis sp.nov., an endogenous actinomycete isolated from of Lycium ruthenicum.</title>
        <authorList>
            <person name="Ma L."/>
        </authorList>
    </citation>
    <scope>NUCLEOTIDE SEQUENCE [LARGE SCALE GENOMIC DNA]</scope>
    <source>
        <strain evidence="2 3">TRM 66187</strain>
    </source>
</reference>
<accession>A0ABQ7FSP6</accession>
<comment type="caution">
    <text evidence="2">The sequence shown here is derived from an EMBL/GenBank/DDBJ whole genome shotgun (WGS) entry which is preliminary data.</text>
</comment>
<name>A0ABQ7FSP6_9ACTN</name>
<dbReference type="InterPro" id="IPR027843">
    <property type="entry name" value="DUF4440"/>
</dbReference>
<sequence>MSGAEVQQAVDAERRLLDPGVRASVARVAEALHPEFTEFGASGRRWDRDSVLSLMGPPAPGAPPRAPVTATDFAGTLLAPGLVHLTYVSESDGVRAFRSSLWCRAEDGRWLIRFHQATPTTGSPGEL</sequence>
<dbReference type="Proteomes" id="UP000621266">
    <property type="component" value="Unassembled WGS sequence"/>
</dbReference>
<evidence type="ECO:0000259" key="1">
    <source>
        <dbReference type="Pfam" id="PF14534"/>
    </source>
</evidence>
<evidence type="ECO:0000313" key="2">
    <source>
        <dbReference type="EMBL" id="KAF4410827.1"/>
    </source>
</evidence>
<dbReference type="InterPro" id="IPR032710">
    <property type="entry name" value="NTF2-like_dom_sf"/>
</dbReference>
<dbReference type="Gene3D" id="3.10.450.50">
    <property type="match status" value="1"/>
</dbReference>
<dbReference type="SUPFAM" id="SSF54427">
    <property type="entry name" value="NTF2-like"/>
    <property type="match status" value="1"/>
</dbReference>
<keyword evidence="3" id="KW-1185">Reference proteome</keyword>
<organism evidence="2 3">
    <name type="scientific">Streptomyces lycii</name>
    <dbReference type="NCBI Taxonomy" id="2654337"/>
    <lineage>
        <taxon>Bacteria</taxon>
        <taxon>Bacillati</taxon>
        <taxon>Actinomycetota</taxon>
        <taxon>Actinomycetes</taxon>
        <taxon>Kitasatosporales</taxon>
        <taxon>Streptomycetaceae</taxon>
        <taxon>Streptomyces</taxon>
    </lineage>
</organism>
<dbReference type="RefSeq" id="WP_156204928.1">
    <property type="nucleotide sequence ID" value="NZ_WHPN01000035.1"/>
</dbReference>